<accession>A0A5J4VTX2</accession>
<protein>
    <submittedName>
        <fullName evidence="2">Uncharacterized protein</fullName>
    </submittedName>
</protein>
<dbReference type="EMBL" id="SNRW01004966">
    <property type="protein sequence ID" value="KAA6386081.1"/>
    <property type="molecule type" value="Genomic_DNA"/>
</dbReference>
<comment type="caution">
    <text evidence="2">The sequence shown here is derived from an EMBL/GenBank/DDBJ whole genome shotgun (WGS) entry which is preliminary data.</text>
</comment>
<organism evidence="2 3">
    <name type="scientific">Streblomastix strix</name>
    <dbReference type="NCBI Taxonomy" id="222440"/>
    <lineage>
        <taxon>Eukaryota</taxon>
        <taxon>Metamonada</taxon>
        <taxon>Preaxostyla</taxon>
        <taxon>Oxymonadida</taxon>
        <taxon>Streblomastigidae</taxon>
        <taxon>Streblomastix</taxon>
    </lineage>
</organism>
<proteinExistence type="predicted"/>
<reference evidence="2 3" key="1">
    <citation type="submission" date="2019-03" db="EMBL/GenBank/DDBJ databases">
        <title>Single cell metagenomics reveals metabolic interactions within the superorganism composed of flagellate Streblomastix strix and complex community of Bacteroidetes bacteria on its surface.</title>
        <authorList>
            <person name="Treitli S.C."/>
            <person name="Kolisko M."/>
            <person name="Husnik F."/>
            <person name="Keeling P."/>
            <person name="Hampl V."/>
        </authorList>
    </citation>
    <scope>NUCLEOTIDE SEQUENCE [LARGE SCALE GENOMIC DNA]</scope>
    <source>
        <strain evidence="2">ST1C</strain>
    </source>
</reference>
<evidence type="ECO:0000313" key="3">
    <source>
        <dbReference type="Proteomes" id="UP000324800"/>
    </source>
</evidence>
<dbReference type="AlphaFoldDB" id="A0A5J4VTX2"/>
<evidence type="ECO:0000313" key="2">
    <source>
        <dbReference type="EMBL" id="KAA6386081.1"/>
    </source>
</evidence>
<sequence length="89" mass="10175">MPVKFGEMGQLGLLVALERKVVNSDAELTRAQVKDLTNWLMVPGEDEEEEELDLAQKEYIEENSYKEYVEKGKAQNSEQKTLNDLIDSL</sequence>
<gene>
    <name evidence="2" type="ORF">EZS28_018392</name>
</gene>
<feature type="region of interest" description="Disordered" evidence="1">
    <location>
        <begin position="70"/>
        <end position="89"/>
    </location>
</feature>
<dbReference type="Proteomes" id="UP000324800">
    <property type="component" value="Unassembled WGS sequence"/>
</dbReference>
<evidence type="ECO:0000256" key="1">
    <source>
        <dbReference type="SAM" id="MobiDB-lite"/>
    </source>
</evidence>
<name>A0A5J4VTX2_9EUKA</name>